<dbReference type="PANTHER" id="PTHR11579:SF0">
    <property type="entry name" value="PROTEIN-L-ISOASPARTATE(D-ASPARTATE) O-METHYLTRANSFERASE"/>
    <property type="match status" value="1"/>
</dbReference>
<accession>A0AAV5AK28</accession>
<keyword evidence="6 10" id="KW-0808">Transferase</keyword>
<evidence type="ECO:0000256" key="10">
    <source>
        <dbReference type="RuleBase" id="RU003802"/>
    </source>
</evidence>
<evidence type="ECO:0000313" key="12">
    <source>
        <dbReference type="Proteomes" id="UP001050691"/>
    </source>
</evidence>
<dbReference type="GO" id="GO:0005829">
    <property type="term" value="C:cytosol"/>
    <property type="evidence" value="ECO:0007669"/>
    <property type="project" value="UniProtKB-SubCell"/>
</dbReference>
<evidence type="ECO:0000313" key="11">
    <source>
        <dbReference type="EMBL" id="GJJ14984.1"/>
    </source>
</evidence>
<evidence type="ECO:0000256" key="5">
    <source>
        <dbReference type="ARBA" id="ARBA00022603"/>
    </source>
</evidence>
<dbReference type="GO" id="GO:0004719">
    <property type="term" value="F:protein-L-isoaspartate (D-aspartate) O-methyltransferase activity"/>
    <property type="evidence" value="ECO:0007669"/>
    <property type="project" value="UniProtKB-UniRule"/>
</dbReference>
<comment type="similarity">
    <text evidence="2 10">Belongs to the methyltransferase superfamily. L-isoaspartyl/D-aspartyl protein methyltransferase family.</text>
</comment>
<reference evidence="11" key="1">
    <citation type="submission" date="2021-10" db="EMBL/GenBank/DDBJ databases">
        <title>De novo Genome Assembly of Clathrus columnatus (Basidiomycota, Fungi) Using Illumina and Nanopore Sequence Data.</title>
        <authorList>
            <person name="Ogiso-Tanaka E."/>
            <person name="Itagaki H."/>
            <person name="Hosoya T."/>
            <person name="Hosaka K."/>
        </authorList>
    </citation>
    <scope>NUCLEOTIDE SEQUENCE</scope>
    <source>
        <strain evidence="11">MO-923</strain>
    </source>
</reference>
<dbReference type="CDD" id="cd02440">
    <property type="entry name" value="AdoMet_MTases"/>
    <property type="match status" value="1"/>
</dbReference>
<evidence type="ECO:0000256" key="1">
    <source>
        <dbReference type="ARBA" id="ARBA00004514"/>
    </source>
</evidence>
<comment type="subunit">
    <text evidence="3">Monomer.</text>
</comment>
<keyword evidence="7 10" id="KW-0949">S-adenosyl-L-methionine</keyword>
<evidence type="ECO:0000256" key="4">
    <source>
        <dbReference type="ARBA" id="ARBA00022490"/>
    </source>
</evidence>
<dbReference type="Proteomes" id="UP001050691">
    <property type="component" value="Unassembled WGS sequence"/>
</dbReference>
<keyword evidence="5 10" id="KW-0489">Methyltransferase</keyword>
<dbReference type="AlphaFoldDB" id="A0AAV5AK28"/>
<dbReference type="NCBIfam" id="TIGR00080">
    <property type="entry name" value="pimt"/>
    <property type="match status" value="1"/>
</dbReference>
<dbReference type="EMBL" id="BPWL01000010">
    <property type="protein sequence ID" value="GJJ14984.1"/>
    <property type="molecule type" value="Genomic_DNA"/>
</dbReference>
<dbReference type="Gene3D" id="3.40.50.150">
    <property type="entry name" value="Vaccinia Virus protein VP39"/>
    <property type="match status" value="1"/>
</dbReference>
<evidence type="ECO:0000256" key="7">
    <source>
        <dbReference type="ARBA" id="ARBA00022691"/>
    </source>
</evidence>
<dbReference type="Pfam" id="PF01135">
    <property type="entry name" value="PCMT"/>
    <property type="match status" value="1"/>
</dbReference>
<evidence type="ECO:0000256" key="6">
    <source>
        <dbReference type="ARBA" id="ARBA00022679"/>
    </source>
</evidence>
<evidence type="ECO:0000256" key="2">
    <source>
        <dbReference type="ARBA" id="ARBA00005369"/>
    </source>
</evidence>
<dbReference type="EC" id="2.1.1.77" evidence="10"/>
<keyword evidence="12" id="KW-1185">Reference proteome</keyword>
<keyword evidence="4" id="KW-0963">Cytoplasm</keyword>
<dbReference type="PROSITE" id="PS01279">
    <property type="entry name" value="PCMT"/>
    <property type="match status" value="1"/>
</dbReference>
<name>A0AAV5AK28_9AGAM</name>
<dbReference type="SUPFAM" id="SSF53335">
    <property type="entry name" value="S-adenosyl-L-methionine-dependent methyltransferases"/>
    <property type="match status" value="1"/>
</dbReference>
<dbReference type="InterPro" id="IPR029063">
    <property type="entry name" value="SAM-dependent_MTases_sf"/>
</dbReference>
<dbReference type="GO" id="GO:0006950">
    <property type="term" value="P:response to stress"/>
    <property type="evidence" value="ECO:0007669"/>
    <property type="project" value="UniProtKB-ARBA"/>
</dbReference>
<evidence type="ECO:0000256" key="9">
    <source>
        <dbReference type="ARBA" id="ARBA00054057"/>
    </source>
</evidence>
<evidence type="ECO:0000256" key="8">
    <source>
        <dbReference type="ARBA" id="ARBA00035815"/>
    </source>
</evidence>
<comment type="function">
    <text evidence="9">Initiates the repair of damaged proteins by catalyzing methyl esterification of L-isoaspartyl and D-aspartyl residues produced by spontaneous isomerization and racemization of L-aspartyl and L-asparaginyl residues in aging peptides and proteins.</text>
</comment>
<dbReference type="GO" id="GO:0032259">
    <property type="term" value="P:methylation"/>
    <property type="evidence" value="ECO:0007669"/>
    <property type="project" value="UniProtKB-KW"/>
</dbReference>
<dbReference type="PANTHER" id="PTHR11579">
    <property type="entry name" value="PROTEIN-L-ISOASPARTATE O-METHYLTRANSFERASE"/>
    <property type="match status" value="1"/>
</dbReference>
<proteinExistence type="inferred from homology"/>
<dbReference type="FunFam" id="3.40.50.150:FF:000235">
    <property type="entry name" value="Protein-L-isoaspartate O-methyltransferase"/>
    <property type="match status" value="1"/>
</dbReference>
<comment type="subcellular location">
    <subcellularLocation>
        <location evidence="1">Cytoplasm</location>
        <location evidence="1">Cytosol</location>
    </subcellularLocation>
</comment>
<comment type="catalytic activity">
    <reaction evidence="8">
        <text>[protein]-L-isoaspartate + S-adenosyl-L-methionine = [protein]-L-isoaspartate alpha-methyl ester + S-adenosyl-L-homocysteine</text>
        <dbReference type="Rhea" id="RHEA:12705"/>
        <dbReference type="Rhea" id="RHEA-COMP:12143"/>
        <dbReference type="Rhea" id="RHEA-COMP:12144"/>
        <dbReference type="ChEBI" id="CHEBI:57856"/>
        <dbReference type="ChEBI" id="CHEBI:59789"/>
        <dbReference type="ChEBI" id="CHEBI:90596"/>
        <dbReference type="ChEBI" id="CHEBI:90598"/>
        <dbReference type="EC" id="2.1.1.77"/>
    </reaction>
    <physiologicalReaction direction="left-to-right" evidence="8">
        <dbReference type="Rhea" id="RHEA:12706"/>
    </physiologicalReaction>
</comment>
<gene>
    <name evidence="11" type="ORF">Clacol_009254</name>
</gene>
<sequence>MAWRCSGSTNQELIDNMMSKSVIHSEMVANAMKHVDRANYVLDKSDAYRDSPQSIGYGATISAPHMHAHASEYLLPFLRPGAKVLDVGSGSGYTCAVFHHLVSSGEKKGKVVGIDHISELVDFSVKNLKRDNLSRALETKEIEMITGDGRQGYAIAGPYDAIHVGAAAPTLPQALVDQLAKPGRMFIPVGDFSQDILQVDKDEEGNVTEQELFAVSYVPLTDKEQQHYL</sequence>
<organism evidence="11 12">
    <name type="scientific">Clathrus columnatus</name>
    <dbReference type="NCBI Taxonomy" id="1419009"/>
    <lineage>
        <taxon>Eukaryota</taxon>
        <taxon>Fungi</taxon>
        <taxon>Dikarya</taxon>
        <taxon>Basidiomycota</taxon>
        <taxon>Agaricomycotina</taxon>
        <taxon>Agaricomycetes</taxon>
        <taxon>Phallomycetidae</taxon>
        <taxon>Phallales</taxon>
        <taxon>Clathraceae</taxon>
        <taxon>Clathrus</taxon>
    </lineage>
</organism>
<protein>
    <recommendedName>
        <fullName evidence="10">Protein-L-isoaspartate O-methyltransferase</fullName>
        <ecNumber evidence="10">2.1.1.77</ecNumber>
    </recommendedName>
</protein>
<comment type="caution">
    <text evidence="11">The sequence shown here is derived from an EMBL/GenBank/DDBJ whole genome shotgun (WGS) entry which is preliminary data.</text>
</comment>
<evidence type="ECO:0000256" key="3">
    <source>
        <dbReference type="ARBA" id="ARBA00011245"/>
    </source>
</evidence>
<dbReference type="InterPro" id="IPR000682">
    <property type="entry name" value="PCMT"/>
</dbReference>